<feature type="transmembrane region" description="Helical" evidence="1">
    <location>
        <begin position="60"/>
        <end position="77"/>
    </location>
</feature>
<name>A0AAX3N1Q7_9BACL</name>
<accession>A0AAX3N1Q7</accession>
<reference evidence="2" key="1">
    <citation type="submission" date="2023-02" db="EMBL/GenBank/DDBJ databases">
        <title>Pathogen: clinical or host-associated sample.</title>
        <authorList>
            <person name="Hergert J."/>
            <person name="Casey R."/>
            <person name="Wagner J."/>
            <person name="Young E.L."/>
            <person name="Oakeson K.F."/>
        </authorList>
    </citation>
    <scope>NUCLEOTIDE SEQUENCE</scope>
    <source>
        <strain evidence="2">2022CK-00830</strain>
    </source>
</reference>
<protein>
    <submittedName>
        <fullName evidence="2">Uncharacterized protein</fullName>
    </submittedName>
</protein>
<proteinExistence type="predicted"/>
<dbReference type="RefSeq" id="WP_047913359.1">
    <property type="nucleotide sequence ID" value="NZ_CP118101.1"/>
</dbReference>
<evidence type="ECO:0000313" key="2">
    <source>
        <dbReference type="EMBL" id="WDH83563.1"/>
    </source>
</evidence>
<feature type="transmembrane region" description="Helical" evidence="1">
    <location>
        <begin position="89"/>
        <end position="111"/>
    </location>
</feature>
<keyword evidence="1" id="KW-0472">Membrane</keyword>
<dbReference type="EMBL" id="CP118101">
    <property type="protein sequence ID" value="WDH83563.1"/>
    <property type="molecule type" value="Genomic_DNA"/>
</dbReference>
<sequence length="112" mass="12862">MVNDKYLRLVPSFLKKDLIQFTFQLLIPVIIGVIYGFMINDETTREYINQALPSQAGPDLHQYLPLVIAVFVYSYFIQKKQSNLLKKTILIGLHIFIAVLSFLSSLVVLLML</sequence>
<keyword evidence="1" id="KW-1133">Transmembrane helix</keyword>
<dbReference type="Proteomes" id="UP001220962">
    <property type="component" value="Chromosome"/>
</dbReference>
<organism evidence="2 3">
    <name type="scientific">Paenibacillus urinalis</name>
    <dbReference type="NCBI Taxonomy" id="521520"/>
    <lineage>
        <taxon>Bacteria</taxon>
        <taxon>Bacillati</taxon>
        <taxon>Bacillota</taxon>
        <taxon>Bacilli</taxon>
        <taxon>Bacillales</taxon>
        <taxon>Paenibacillaceae</taxon>
        <taxon>Paenibacillus</taxon>
    </lineage>
</organism>
<dbReference type="AlphaFoldDB" id="A0AAX3N1Q7"/>
<feature type="transmembrane region" description="Helical" evidence="1">
    <location>
        <begin position="21"/>
        <end position="40"/>
    </location>
</feature>
<keyword evidence="1" id="KW-0812">Transmembrane</keyword>
<evidence type="ECO:0000313" key="3">
    <source>
        <dbReference type="Proteomes" id="UP001220962"/>
    </source>
</evidence>
<evidence type="ECO:0000256" key="1">
    <source>
        <dbReference type="SAM" id="Phobius"/>
    </source>
</evidence>
<gene>
    <name evidence="2" type="ORF">PUW23_04810</name>
</gene>